<keyword evidence="1" id="KW-1133">Transmembrane helix</keyword>
<accession>A0A4P7MZ26</accession>
<evidence type="ECO:0000256" key="1">
    <source>
        <dbReference type="SAM" id="Phobius"/>
    </source>
</evidence>
<dbReference type="EMBL" id="CP034204">
    <property type="protein sequence ID" value="QBZ53506.1"/>
    <property type="molecule type" value="Genomic_DNA"/>
</dbReference>
<evidence type="ECO:0000313" key="3">
    <source>
        <dbReference type="Proteomes" id="UP000294847"/>
    </source>
</evidence>
<keyword evidence="1" id="KW-0472">Membrane</keyword>
<evidence type="ECO:0000313" key="2">
    <source>
        <dbReference type="EMBL" id="QBZ53506.1"/>
    </source>
</evidence>
<keyword evidence="1" id="KW-0812">Transmembrane</keyword>
<dbReference type="AlphaFoldDB" id="A0A4P7MZ26"/>
<gene>
    <name evidence="2" type="ORF">PoMZ_09190</name>
</gene>
<name>A0A4P7MZ26_PYROR</name>
<proteinExistence type="predicted"/>
<dbReference type="Proteomes" id="UP000294847">
    <property type="component" value="Chromosome 1"/>
</dbReference>
<protein>
    <submittedName>
        <fullName evidence="2">Uncharacterized protein</fullName>
    </submittedName>
</protein>
<organism evidence="2 3">
    <name type="scientific">Pyricularia oryzae</name>
    <name type="common">Rice blast fungus</name>
    <name type="synonym">Magnaporthe oryzae</name>
    <dbReference type="NCBI Taxonomy" id="318829"/>
    <lineage>
        <taxon>Eukaryota</taxon>
        <taxon>Fungi</taxon>
        <taxon>Dikarya</taxon>
        <taxon>Ascomycota</taxon>
        <taxon>Pezizomycotina</taxon>
        <taxon>Sordariomycetes</taxon>
        <taxon>Sordariomycetidae</taxon>
        <taxon>Magnaporthales</taxon>
        <taxon>Pyriculariaceae</taxon>
        <taxon>Pyricularia</taxon>
    </lineage>
</organism>
<sequence>MAILPRKNGLGFTKSHLRTLVLLAFKILLLLLKISWKRMAFHGL</sequence>
<reference evidence="2 3" key="1">
    <citation type="journal article" date="2019" name="Mol. Biol. Evol.">
        <title>Blast fungal genomes show frequent chromosomal changes, gene gains and losses, and effector gene turnover.</title>
        <authorList>
            <person name="Gomez Luciano L.B."/>
            <person name="Jason Tsai I."/>
            <person name="Chuma I."/>
            <person name="Tosa Y."/>
            <person name="Chen Y.H."/>
            <person name="Li J.Y."/>
            <person name="Li M.Y."/>
            <person name="Jade Lu M.Y."/>
            <person name="Nakayashiki H."/>
            <person name="Li W.H."/>
        </authorList>
    </citation>
    <scope>NUCLEOTIDE SEQUENCE [LARGE SCALE GENOMIC DNA]</scope>
    <source>
        <strain evidence="2">MZ5-1-6</strain>
    </source>
</reference>
<feature type="transmembrane region" description="Helical" evidence="1">
    <location>
        <begin position="20"/>
        <end position="36"/>
    </location>
</feature>